<proteinExistence type="predicted"/>
<reference evidence="2 3" key="1">
    <citation type="submission" date="2024-02" db="EMBL/GenBank/DDBJ databases">
        <title>High-quality chromosome-scale genome assembly of Pensacola bahiagrass (Paspalum notatum Flugge var. saurae).</title>
        <authorList>
            <person name="Vega J.M."/>
            <person name="Podio M."/>
            <person name="Orjuela J."/>
            <person name="Siena L.A."/>
            <person name="Pessino S.C."/>
            <person name="Combes M.C."/>
            <person name="Mariac C."/>
            <person name="Albertini E."/>
            <person name="Pupilli F."/>
            <person name="Ortiz J.P.A."/>
            <person name="Leblanc O."/>
        </authorList>
    </citation>
    <scope>NUCLEOTIDE SEQUENCE [LARGE SCALE GENOMIC DNA]</scope>
    <source>
        <strain evidence="2">R1</strain>
        <tissue evidence="2">Leaf</tissue>
    </source>
</reference>
<dbReference type="EMBL" id="CP144745">
    <property type="protein sequence ID" value="WVZ53801.1"/>
    <property type="molecule type" value="Genomic_DNA"/>
</dbReference>
<accession>A0AAQ3PP77</accession>
<protein>
    <submittedName>
        <fullName evidence="2">Uncharacterized protein</fullName>
    </submittedName>
</protein>
<evidence type="ECO:0000313" key="2">
    <source>
        <dbReference type="EMBL" id="WVZ53801.1"/>
    </source>
</evidence>
<dbReference type="Proteomes" id="UP001341281">
    <property type="component" value="Chromosome 01"/>
</dbReference>
<evidence type="ECO:0000256" key="1">
    <source>
        <dbReference type="SAM" id="MobiDB-lite"/>
    </source>
</evidence>
<feature type="compositionally biased region" description="Basic and acidic residues" evidence="1">
    <location>
        <begin position="102"/>
        <end position="119"/>
    </location>
</feature>
<feature type="compositionally biased region" description="Basic residues" evidence="1">
    <location>
        <begin position="72"/>
        <end position="82"/>
    </location>
</feature>
<feature type="compositionally biased region" description="Pro residues" evidence="1">
    <location>
        <begin position="1"/>
        <end position="11"/>
    </location>
</feature>
<dbReference type="AlphaFoldDB" id="A0AAQ3PP77"/>
<organism evidence="2 3">
    <name type="scientific">Paspalum notatum var. saurae</name>
    <dbReference type="NCBI Taxonomy" id="547442"/>
    <lineage>
        <taxon>Eukaryota</taxon>
        <taxon>Viridiplantae</taxon>
        <taxon>Streptophyta</taxon>
        <taxon>Embryophyta</taxon>
        <taxon>Tracheophyta</taxon>
        <taxon>Spermatophyta</taxon>
        <taxon>Magnoliopsida</taxon>
        <taxon>Liliopsida</taxon>
        <taxon>Poales</taxon>
        <taxon>Poaceae</taxon>
        <taxon>PACMAD clade</taxon>
        <taxon>Panicoideae</taxon>
        <taxon>Andropogonodae</taxon>
        <taxon>Paspaleae</taxon>
        <taxon>Paspalinae</taxon>
        <taxon>Paspalum</taxon>
    </lineage>
</organism>
<name>A0AAQ3PP77_PASNO</name>
<sequence length="119" mass="13267">MDALHPLPPRPCSYALRSRTSPPSLLRRAPLPVARSPPSPPPAPWTTSARQPRRARPESAALSSPGIGATHAPRRHGLRGSRRPGNNREPAPRRRRLWSPSHRKDPPGCRRPSLHIEEY</sequence>
<gene>
    <name evidence="2" type="ORF">U9M48_004695</name>
</gene>
<feature type="region of interest" description="Disordered" evidence="1">
    <location>
        <begin position="1"/>
        <end position="119"/>
    </location>
</feature>
<evidence type="ECO:0000313" key="3">
    <source>
        <dbReference type="Proteomes" id="UP001341281"/>
    </source>
</evidence>
<feature type="compositionally biased region" description="Pro residues" evidence="1">
    <location>
        <begin position="35"/>
        <end position="44"/>
    </location>
</feature>
<keyword evidence="3" id="KW-1185">Reference proteome</keyword>
<feature type="compositionally biased region" description="Low complexity" evidence="1">
    <location>
        <begin position="15"/>
        <end position="34"/>
    </location>
</feature>